<dbReference type="Pfam" id="PF01266">
    <property type="entry name" value="DAO"/>
    <property type="match status" value="1"/>
</dbReference>
<keyword evidence="15" id="KW-1133">Transmembrane helix</keyword>
<dbReference type="PROSITE" id="PS00977">
    <property type="entry name" value="FAD_G3PDH_1"/>
    <property type="match status" value="1"/>
</dbReference>
<dbReference type="SUPFAM" id="SSF54373">
    <property type="entry name" value="FAD-linked reductases, C-terminal domain"/>
    <property type="match status" value="1"/>
</dbReference>
<evidence type="ECO:0000256" key="8">
    <source>
        <dbReference type="ARBA" id="ARBA00022827"/>
    </source>
</evidence>
<dbReference type="GO" id="GO:0005739">
    <property type="term" value="C:mitochondrion"/>
    <property type="evidence" value="ECO:0007669"/>
    <property type="project" value="UniProtKB-SubCell"/>
</dbReference>
<comment type="cofactor">
    <cofactor evidence="1 13">
        <name>FAD</name>
        <dbReference type="ChEBI" id="CHEBI:57692"/>
    </cofactor>
</comment>
<evidence type="ECO:0000256" key="7">
    <source>
        <dbReference type="ARBA" id="ARBA00022737"/>
    </source>
</evidence>
<name>F9FYM4_FUSOF</name>
<dbReference type="Gene3D" id="1.10.8.870">
    <property type="entry name" value="Alpha-glycerophosphate oxidase, cap domain"/>
    <property type="match status" value="1"/>
</dbReference>
<comment type="subcellular location">
    <subcellularLocation>
        <location evidence="2">Mitochondrion</location>
    </subcellularLocation>
</comment>
<dbReference type="PROSITE" id="PS50924">
    <property type="entry name" value="MHYT"/>
    <property type="match status" value="1"/>
</dbReference>
<evidence type="ECO:0000256" key="11">
    <source>
        <dbReference type="ARBA" id="ARBA00023002"/>
    </source>
</evidence>
<dbReference type="PaxDb" id="5507-FOXG_13941P0"/>
<keyword evidence="10" id="KW-0809">Transit peptide</keyword>
<protein>
    <recommendedName>
        <fullName evidence="4 13">Glycerol-3-phosphate dehydrogenase</fullName>
        <ecNumber evidence="4 13">1.1.5.3</ecNumber>
    </recommendedName>
</protein>
<dbReference type="Pfam" id="PF03707">
    <property type="entry name" value="MHYT"/>
    <property type="match status" value="2"/>
</dbReference>
<dbReference type="PANTHER" id="PTHR11985:SF15">
    <property type="entry name" value="GLYCEROL-3-PHOSPHATE DEHYDROGENASE, MITOCHONDRIAL"/>
    <property type="match status" value="1"/>
</dbReference>
<keyword evidence="5 13" id="KW-0285">Flavoprotein</keyword>
<dbReference type="Gene3D" id="3.50.50.60">
    <property type="entry name" value="FAD/NAD(P)-binding domain"/>
    <property type="match status" value="1"/>
</dbReference>
<keyword evidence="11 13" id="KW-0560">Oxidoreductase</keyword>
<feature type="transmembrane region" description="Helical" evidence="15">
    <location>
        <begin position="160"/>
        <end position="182"/>
    </location>
</feature>
<evidence type="ECO:0000256" key="15">
    <source>
        <dbReference type="SAM" id="Phobius"/>
    </source>
</evidence>
<keyword evidence="12" id="KW-0496">Mitochondrion</keyword>
<comment type="caution">
    <text evidence="17">The sequence shown here is derived from an EMBL/GenBank/DDBJ whole genome shotgun (WGS) entry which is preliminary data.</text>
</comment>
<dbReference type="InterPro" id="IPR031656">
    <property type="entry name" value="DAO_C"/>
</dbReference>
<evidence type="ECO:0000256" key="12">
    <source>
        <dbReference type="ARBA" id="ARBA00023128"/>
    </source>
</evidence>
<dbReference type="SUPFAM" id="SSF51905">
    <property type="entry name" value="FAD/NAD(P)-binding domain"/>
    <property type="match status" value="1"/>
</dbReference>
<evidence type="ECO:0000256" key="5">
    <source>
        <dbReference type="ARBA" id="ARBA00022630"/>
    </source>
</evidence>
<feature type="region of interest" description="Disordered" evidence="14">
    <location>
        <begin position="409"/>
        <end position="436"/>
    </location>
</feature>
<dbReference type="GO" id="GO:0046872">
    <property type="term" value="F:metal ion binding"/>
    <property type="evidence" value="ECO:0007669"/>
    <property type="project" value="UniProtKB-KW"/>
</dbReference>
<dbReference type="InterPro" id="IPR038299">
    <property type="entry name" value="DAO_C_sf"/>
</dbReference>
<comment type="catalytic activity">
    <reaction evidence="13">
        <text>a quinone + sn-glycerol 3-phosphate = dihydroxyacetone phosphate + a quinol</text>
        <dbReference type="Rhea" id="RHEA:18977"/>
        <dbReference type="ChEBI" id="CHEBI:24646"/>
        <dbReference type="ChEBI" id="CHEBI:57597"/>
        <dbReference type="ChEBI" id="CHEBI:57642"/>
        <dbReference type="ChEBI" id="CHEBI:132124"/>
        <dbReference type="EC" id="1.1.5.3"/>
    </reaction>
</comment>
<feature type="region of interest" description="Disordered" evidence="14">
    <location>
        <begin position="696"/>
        <end position="782"/>
    </location>
</feature>
<dbReference type="GO" id="GO:0004368">
    <property type="term" value="F:glycerol-3-phosphate dehydrogenase (quinone) activity"/>
    <property type="evidence" value="ECO:0007669"/>
    <property type="project" value="UniProtKB-EC"/>
</dbReference>
<feature type="compositionally biased region" description="Low complexity" evidence="14">
    <location>
        <begin position="741"/>
        <end position="750"/>
    </location>
</feature>
<dbReference type="EMBL" id="AFQF01002890">
    <property type="protein sequence ID" value="EGU77988.1"/>
    <property type="molecule type" value="Genomic_DNA"/>
</dbReference>
<keyword evidence="8" id="KW-0274">FAD</keyword>
<proteinExistence type="inferred from homology"/>
<dbReference type="InterPro" id="IPR006076">
    <property type="entry name" value="FAD-dep_OxRdtase"/>
</dbReference>
<dbReference type="PROSITE" id="PS00978">
    <property type="entry name" value="FAD_G3PDH_2"/>
    <property type="match status" value="1"/>
</dbReference>
<reference evidence="17" key="1">
    <citation type="journal article" date="2012" name="Mol. Plant Microbe Interact.">
        <title>A highly conserved effector in Fusarium oxysporum is required for full virulence on Arabidopsis.</title>
        <authorList>
            <person name="Thatcher L.F."/>
            <person name="Gardiner D.M."/>
            <person name="Kazan K."/>
            <person name="Manners J."/>
        </authorList>
    </citation>
    <scope>NUCLEOTIDE SEQUENCE [LARGE SCALE GENOMIC DNA]</scope>
    <source>
        <strain evidence="17">Fo5176</strain>
    </source>
</reference>
<keyword evidence="6" id="KW-0479">Metal-binding</keyword>
<dbReference type="Pfam" id="PF16901">
    <property type="entry name" value="DAO_C"/>
    <property type="match status" value="1"/>
</dbReference>
<dbReference type="STRING" id="660025.F9FYM4"/>
<keyword evidence="15" id="KW-0812">Transmembrane</keyword>
<gene>
    <name evidence="17" type="ORF">FOXB_11506</name>
</gene>
<dbReference type="PRINTS" id="PR01001">
    <property type="entry name" value="FADG3PDH"/>
</dbReference>
<feature type="transmembrane region" description="Helical" evidence="15">
    <location>
        <begin position="96"/>
        <end position="117"/>
    </location>
</feature>
<evidence type="ECO:0000256" key="9">
    <source>
        <dbReference type="ARBA" id="ARBA00022837"/>
    </source>
</evidence>
<dbReference type="InterPro" id="IPR036188">
    <property type="entry name" value="FAD/NAD-bd_sf"/>
</dbReference>
<dbReference type="PANTHER" id="PTHR11985">
    <property type="entry name" value="GLYCEROL-3-PHOSPHATE DEHYDROGENASE"/>
    <property type="match status" value="1"/>
</dbReference>
<evidence type="ECO:0000256" key="10">
    <source>
        <dbReference type="ARBA" id="ARBA00022946"/>
    </source>
</evidence>
<dbReference type="InterPro" id="IPR000447">
    <property type="entry name" value="G3P_DH_FAD-dep"/>
</dbReference>
<dbReference type="Gene3D" id="3.30.9.10">
    <property type="entry name" value="D-Amino Acid Oxidase, subunit A, domain 2"/>
    <property type="match status" value="1"/>
</dbReference>
<feature type="domain" description="MHYT" evidence="16">
    <location>
        <begin position="19"/>
        <end position="218"/>
    </location>
</feature>
<evidence type="ECO:0000256" key="1">
    <source>
        <dbReference type="ARBA" id="ARBA00001974"/>
    </source>
</evidence>
<organism evidence="17">
    <name type="scientific">Fusarium oxysporum (strain Fo5176)</name>
    <name type="common">Fusarium vascular wilt</name>
    <dbReference type="NCBI Taxonomy" id="660025"/>
    <lineage>
        <taxon>Eukaryota</taxon>
        <taxon>Fungi</taxon>
        <taxon>Dikarya</taxon>
        <taxon>Ascomycota</taxon>
        <taxon>Pezizomycotina</taxon>
        <taxon>Sordariomycetes</taxon>
        <taxon>Hypocreomycetidae</taxon>
        <taxon>Hypocreales</taxon>
        <taxon>Nectriaceae</taxon>
        <taxon>Fusarium</taxon>
        <taxon>Fusarium oxysporum species complex</taxon>
    </lineage>
</organism>
<dbReference type="OrthoDB" id="264015at2759"/>
<feature type="transmembrane region" description="Helical" evidence="15">
    <location>
        <begin position="54"/>
        <end position="76"/>
    </location>
</feature>
<evidence type="ECO:0000256" key="6">
    <source>
        <dbReference type="ARBA" id="ARBA00022723"/>
    </source>
</evidence>
<comment type="similarity">
    <text evidence="3 13">Belongs to the FAD-dependent glycerol-3-phosphate dehydrogenase family.</text>
</comment>
<keyword evidence="7" id="KW-0677">Repeat</keyword>
<dbReference type="GO" id="GO:0006072">
    <property type="term" value="P:glycerol-3-phosphate metabolic process"/>
    <property type="evidence" value="ECO:0007669"/>
    <property type="project" value="UniProtKB-UniRule"/>
</dbReference>
<accession>F9FYM4</accession>
<evidence type="ECO:0000256" key="4">
    <source>
        <dbReference type="ARBA" id="ARBA00013029"/>
    </source>
</evidence>
<evidence type="ECO:0000259" key="16">
    <source>
        <dbReference type="PROSITE" id="PS50924"/>
    </source>
</evidence>
<evidence type="ECO:0000256" key="14">
    <source>
        <dbReference type="SAM" id="MobiDB-lite"/>
    </source>
</evidence>
<evidence type="ECO:0000313" key="17">
    <source>
        <dbReference type="EMBL" id="EGU77988.1"/>
    </source>
</evidence>
<keyword evidence="9" id="KW-0106">Calcium</keyword>
<evidence type="ECO:0000256" key="13">
    <source>
        <dbReference type="RuleBase" id="RU361217"/>
    </source>
</evidence>
<feature type="transmembrane region" description="Helical" evidence="15">
    <location>
        <begin position="20"/>
        <end position="42"/>
    </location>
</feature>
<dbReference type="InterPro" id="IPR005330">
    <property type="entry name" value="MHYT_dom"/>
</dbReference>
<keyword evidence="15" id="KW-0472">Membrane</keyword>
<evidence type="ECO:0000256" key="3">
    <source>
        <dbReference type="ARBA" id="ARBA00007330"/>
    </source>
</evidence>
<dbReference type="FunFam" id="1.10.8.870:FF:000001">
    <property type="entry name" value="Glycerol-3-phosphate dehydrogenase"/>
    <property type="match status" value="1"/>
</dbReference>
<sequence>MSTEELLQRYQGHIVPQSYNAGFVALSYVVSLVGAGSTLELINRRTGLRGLFNHLLLMSSAVTMGGVSIWCMHFIGNRAIDLADGQPELQVAYSSGFTAISFFVPIIVLLAAFMAVGTNNVVSWWRLVAGGVLCGTAVCGMHYLGNASINNYTCVYQPSYVIGSAIIAIVASNVALAMFFVFRAMWANAWWKRVISAVVLAGAVSGMHWCASVGTRYRLKRIKPNGNEPSRTGTVVVVICLSLGACFIIATSAILRARNMRRSALRAQQITLAAAVFDKGGRILVDPDGYIPSTVVTDSFLEKQNAKEGFNTGHSLFHWMYQASRNWNMIWSLVGGMRQHVSQLPHSRTHKDGRRGIQLVSEHGETIDSYDMIFRELFCLAAAALADRLREDLTSIGVLWDQILPTGANGRRPRPQLRKQSNAGTGLEGSDANEEVHNSLDITEKGLHVENHDYGRGSLMFLVRRSESVRDTERLISTGYRFAELHQVSDLIKSSMQIKTHDFETKLREMATYTSERNHIRQGTHLGFFAVRARVSSGFEVLVRKGARHLLPSMPFPFENLEDWQMHYLRRFENVPVSKIVEKCKEDSQRSDREAEFAGQIADTIKELRESTQEPLLEDALLTSTAFRIPCRGDEKRLEATMIAVRLVIPIHSVLSSPNCEFVPLSFFRMRQVSTQAYQEFTRGLHQEFGHIAKTAKRQEGSQDKISPSLSSRWPFGRSETTRSTRTRGKSLSRISGHVVSSNDSARSSSTINLCSPGTNARTQSIDSGEGSSTYVPRQEPLQATPSYGGIMVFQEITVDVQEGGETAARKPSHGSEVDTITIERTISKPSAAAGIELQSMGHFGANDIGTQLSNDIEAGICICLYLTLHICPSWFQSKYHTPSSSRYRTKSLNKLPLKVVLLPQMPAFAGAPRGLIRRFWLPGVVTTSAAVLIYSYRPRDFTGHTSPAVPPPTFGADGTFKLPRFPRVKTREEQLDQLRGSSRPQVQQYDILVIGGGATGAGVALDAATRGLKVAVVERDDFSSGTSSKSTKLVHGGVRYLEKAVWNLDYNQYLLVKEALKERKYFLQTAPHLSSWLPIMLPLDKWWKAPYYWAGTKFYDFLAGSEGIEGSYFLTRSKALEAFPMLKPTDLVGALVYYDGAHNDSRMNVSIAMTAALYGATVVNHAEVTGLIKNGDGNLCGAIVRDLVSVKDGRPAEVITVRAKSVINCTGPFTDSVRKMDDPGCKEIVAPASGVHVILPGYFSPGKMGLIDPSTSDGRVIFFLPWQGNTIAGTTDSPSTITPNPLPDEKSIEWILSEISHYLSPEINVRRGDVLAAWSGIRPLVKDPKAKNTESLVRNHLIDISASGLLTCAGGKWTTYRQMAEECVDFAIQEFRLEPRPVADAPRVSGTDLIDDGAILDGKCQTHKVRLLGAHGFSPTLFIPIIQHFGVETEVAKHLTESYGDRAWTVASLCKLTDKRFPARGERISQLYPFVDGEIRYAIRHEYAQTAVDVLARRTRLAFLNAQAALEALPKVIDIMAEELKWSRQRKDLEWKECAYYGQFPIPSVSAMTRLPHSHKPLAVAYLESMGLPKPMLTVTRKQVEQGKLDFASSLEWQMYSRHDKPTD</sequence>
<dbReference type="EC" id="1.1.5.3" evidence="4 13"/>
<feature type="transmembrane region" description="Helical" evidence="15">
    <location>
        <begin position="234"/>
        <end position="255"/>
    </location>
</feature>
<feature type="transmembrane region" description="Helical" evidence="15">
    <location>
        <begin position="124"/>
        <end position="145"/>
    </location>
</feature>
<evidence type="ECO:0000256" key="2">
    <source>
        <dbReference type="ARBA" id="ARBA00004173"/>
    </source>
</evidence>
<feature type="compositionally biased region" description="Polar residues" evidence="14">
    <location>
        <begin position="751"/>
        <end position="782"/>
    </location>
</feature>